<gene>
    <name evidence="2" type="ORF">TSPI_02328</name>
</gene>
<name>A0ABR3KMT2_TRISP</name>
<protein>
    <submittedName>
        <fullName evidence="2">Voltage-dependent N-type calcium channel subunit alpha-1B</fullName>
    </submittedName>
</protein>
<organism evidence="2 3">
    <name type="scientific">Trichinella spiralis</name>
    <name type="common">Trichina worm</name>
    <dbReference type="NCBI Taxonomy" id="6334"/>
    <lineage>
        <taxon>Eukaryota</taxon>
        <taxon>Metazoa</taxon>
        <taxon>Ecdysozoa</taxon>
        <taxon>Nematoda</taxon>
        <taxon>Enoplea</taxon>
        <taxon>Dorylaimia</taxon>
        <taxon>Trichinellida</taxon>
        <taxon>Trichinellidae</taxon>
        <taxon>Trichinella</taxon>
    </lineage>
</organism>
<sequence>MHTEKYQSKKRHGCGEQSRGTEHSHHDNPSLGAEQQFDDDGGGDCFEPHLSLCDEGNKLVVFNQTAALFR</sequence>
<proteinExistence type="predicted"/>
<feature type="region of interest" description="Disordered" evidence="1">
    <location>
        <begin position="1"/>
        <end position="42"/>
    </location>
</feature>
<comment type="caution">
    <text evidence="2">The sequence shown here is derived from an EMBL/GenBank/DDBJ whole genome shotgun (WGS) entry which is preliminary data.</text>
</comment>
<feature type="compositionally biased region" description="Basic and acidic residues" evidence="1">
    <location>
        <begin position="19"/>
        <end position="28"/>
    </location>
</feature>
<dbReference type="Proteomes" id="UP001558632">
    <property type="component" value="Unassembled WGS sequence"/>
</dbReference>
<dbReference type="EMBL" id="JBEUSY010000254">
    <property type="protein sequence ID" value="KAL1240850.1"/>
    <property type="molecule type" value="Genomic_DNA"/>
</dbReference>
<reference evidence="2 3" key="1">
    <citation type="submission" date="2024-07" db="EMBL/GenBank/DDBJ databases">
        <title>Enhanced genomic and transcriptomic resources for Trichinella pseudospiralis and T. spiralis underpin the discovery of pronounced molecular differences between stages and species.</title>
        <authorList>
            <person name="Pasi K.K."/>
            <person name="La Rosa G."/>
            <person name="Gomez-Morales M.A."/>
            <person name="Tosini F."/>
            <person name="Sumanam S."/>
            <person name="Young N.D."/>
            <person name="Chang B.C."/>
            <person name="Robin G.B."/>
        </authorList>
    </citation>
    <scope>NUCLEOTIDE SEQUENCE [LARGE SCALE GENOMIC DNA]</scope>
    <source>
        <strain evidence="2">ISS534</strain>
    </source>
</reference>
<evidence type="ECO:0000256" key="1">
    <source>
        <dbReference type="SAM" id="MobiDB-lite"/>
    </source>
</evidence>
<evidence type="ECO:0000313" key="2">
    <source>
        <dbReference type="EMBL" id="KAL1240850.1"/>
    </source>
</evidence>
<keyword evidence="3" id="KW-1185">Reference proteome</keyword>
<evidence type="ECO:0000313" key="3">
    <source>
        <dbReference type="Proteomes" id="UP001558632"/>
    </source>
</evidence>
<accession>A0ABR3KMT2</accession>